<accession>A0A9N9SMW1</accession>
<dbReference type="InterPro" id="IPR025151">
    <property type="entry name" value="ELYS_dom"/>
</dbReference>
<evidence type="ECO:0008006" key="8">
    <source>
        <dbReference type="Google" id="ProtNLM"/>
    </source>
</evidence>
<feature type="compositionally biased region" description="Acidic residues" evidence="3">
    <location>
        <begin position="1871"/>
        <end position="1881"/>
    </location>
</feature>
<feature type="region of interest" description="Disordered" evidence="3">
    <location>
        <begin position="1316"/>
        <end position="1460"/>
    </location>
</feature>
<feature type="compositionally biased region" description="Basic residues" evidence="3">
    <location>
        <begin position="2132"/>
        <end position="2144"/>
    </location>
</feature>
<feature type="region of interest" description="Disordered" evidence="3">
    <location>
        <begin position="1984"/>
        <end position="2009"/>
    </location>
</feature>
<feature type="compositionally biased region" description="Basic and acidic residues" evidence="3">
    <location>
        <begin position="1666"/>
        <end position="1693"/>
    </location>
</feature>
<feature type="compositionally biased region" description="Acidic residues" evidence="3">
    <location>
        <begin position="1694"/>
        <end position="1709"/>
    </location>
</feature>
<name>A0A9N9SMW1_DIABA</name>
<feature type="region of interest" description="Disordered" evidence="3">
    <location>
        <begin position="2122"/>
        <end position="2148"/>
    </location>
</feature>
<feature type="compositionally biased region" description="Basic and acidic residues" evidence="3">
    <location>
        <begin position="1517"/>
        <end position="1532"/>
    </location>
</feature>
<feature type="compositionally biased region" description="Polar residues" evidence="3">
    <location>
        <begin position="2496"/>
        <end position="2507"/>
    </location>
</feature>
<feature type="region of interest" description="Disordered" evidence="3">
    <location>
        <begin position="1509"/>
        <end position="1572"/>
    </location>
</feature>
<feature type="compositionally biased region" description="Polar residues" evidence="3">
    <location>
        <begin position="1984"/>
        <end position="2001"/>
    </location>
</feature>
<feature type="compositionally biased region" description="Basic residues" evidence="3">
    <location>
        <begin position="2564"/>
        <end position="2574"/>
    </location>
</feature>
<evidence type="ECO:0000256" key="2">
    <source>
        <dbReference type="ARBA" id="ARBA00023242"/>
    </source>
</evidence>
<dbReference type="OrthoDB" id="6513151at2759"/>
<dbReference type="PANTHER" id="PTHR21583:SF8">
    <property type="entry name" value="PROTEIN ELYS"/>
    <property type="match status" value="1"/>
</dbReference>
<keyword evidence="7" id="KW-1185">Reference proteome</keyword>
<feature type="compositionally biased region" description="Acidic residues" evidence="3">
    <location>
        <begin position="2063"/>
        <end position="2077"/>
    </location>
</feature>
<proteinExistence type="predicted"/>
<feature type="compositionally biased region" description="Low complexity" evidence="3">
    <location>
        <begin position="2449"/>
        <end position="2459"/>
    </location>
</feature>
<feature type="compositionally biased region" description="Polar residues" evidence="3">
    <location>
        <begin position="1633"/>
        <end position="1645"/>
    </location>
</feature>
<gene>
    <name evidence="6" type="ORF">DIABBA_LOCUS1246</name>
</gene>
<feature type="domain" description="ELYS beta-propeller" evidence="5">
    <location>
        <begin position="44"/>
        <end position="513"/>
    </location>
</feature>
<dbReference type="InterPro" id="IPR052620">
    <property type="entry name" value="ELYS/MEL-28_NucAsmblyFactor"/>
</dbReference>
<dbReference type="EMBL" id="OU898276">
    <property type="protein sequence ID" value="CAG9827225.1"/>
    <property type="molecule type" value="Genomic_DNA"/>
</dbReference>
<comment type="subcellular location">
    <subcellularLocation>
        <location evidence="1">Nucleus</location>
    </subcellularLocation>
</comment>
<reference evidence="6" key="1">
    <citation type="submission" date="2022-01" db="EMBL/GenBank/DDBJ databases">
        <authorList>
            <person name="King R."/>
        </authorList>
    </citation>
    <scope>NUCLEOTIDE SEQUENCE</scope>
</reference>
<organism evidence="6 7">
    <name type="scientific">Diabrotica balteata</name>
    <name type="common">Banded cucumber beetle</name>
    <dbReference type="NCBI Taxonomy" id="107213"/>
    <lineage>
        <taxon>Eukaryota</taxon>
        <taxon>Metazoa</taxon>
        <taxon>Ecdysozoa</taxon>
        <taxon>Arthropoda</taxon>
        <taxon>Hexapoda</taxon>
        <taxon>Insecta</taxon>
        <taxon>Pterygota</taxon>
        <taxon>Neoptera</taxon>
        <taxon>Endopterygota</taxon>
        <taxon>Coleoptera</taxon>
        <taxon>Polyphaga</taxon>
        <taxon>Cucujiformia</taxon>
        <taxon>Chrysomeloidea</taxon>
        <taxon>Chrysomelidae</taxon>
        <taxon>Galerucinae</taxon>
        <taxon>Diabroticina</taxon>
        <taxon>Diabroticites</taxon>
        <taxon>Diabrotica</taxon>
    </lineage>
</organism>
<feature type="region of interest" description="Disordered" evidence="3">
    <location>
        <begin position="2199"/>
        <end position="2230"/>
    </location>
</feature>
<dbReference type="InterPro" id="IPR032040">
    <property type="entry name" value="ELYS-bb"/>
</dbReference>
<dbReference type="Proteomes" id="UP001153709">
    <property type="component" value="Chromosome 1"/>
</dbReference>
<dbReference type="Pfam" id="PF13934">
    <property type="entry name" value="ELYS"/>
    <property type="match status" value="1"/>
</dbReference>
<feature type="compositionally biased region" description="Acidic residues" evidence="3">
    <location>
        <begin position="1891"/>
        <end position="1902"/>
    </location>
</feature>
<evidence type="ECO:0000313" key="6">
    <source>
        <dbReference type="EMBL" id="CAG9827225.1"/>
    </source>
</evidence>
<feature type="compositionally biased region" description="Basic and acidic residues" evidence="3">
    <location>
        <begin position="2535"/>
        <end position="2544"/>
    </location>
</feature>
<dbReference type="Pfam" id="PF16687">
    <property type="entry name" value="ELYS-bb"/>
    <property type="match status" value="1"/>
</dbReference>
<feature type="compositionally biased region" description="Basic and acidic residues" evidence="3">
    <location>
        <begin position="1339"/>
        <end position="1352"/>
    </location>
</feature>
<evidence type="ECO:0000313" key="7">
    <source>
        <dbReference type="Proteomes" id="UP001153709"/>
    </source>
</evidence>
<feature type="region of interest" description="Disordered" evidence="3">
    <location>
        <begin position="1613"/>
        <end position="1713"/>
    </location>
</feature>
<dbReference type="PANTHER" id="PTHR21583">
    <property type="entry name" value="ELYS PROTEIN"/>
    <property type="match status" value="1"/>
</dbReference>
<evidence type="ECO:0000256" key="3">
    <source>
        <dbReference type="SAM" id="MobiDB-lite"/>
    </source>
</evidence>
<feature type="domain" description="ELYS-like" evidence="4">
    <location>
        <begin position="755"/>
        <end position="981"/>
    </location>
</feature>
<feature type="compositionally biased region" description="Polar residues" evidence="3">
    <location>
        <begin position="2468"/>
        <end position="2484"/>
    </location>
</feature>
<evidence type="ECO:0000256" key="1">
    <source>
        <dbReference type="ARBA" id="ARBA00004123"/>
    </source>
</evidence>
<feature type="region of interest" description="Disordered" evidence="3">
    <location>
        <begin position="2434"/>
        <end position="2593"/>
    </location>
</feature>
<feature type="compositionally biased region" description="Acidic residues" evidence="3">
    <location>
        <begin position="1619"/>
        <end position="1630"/>
    </location>
</feature>
<feature type="compositionally biased region" description="Basic and acidic residues" evidence="3">
    <location>
        <begin position="1228"/>
        <end position="1237"/>
    </location>
</feature>
<feature type="compositionally biased region" description="Acidic residues" evidence="3">
    <location>
        <begin position="1654"/>
        <end position="1665"/>
    </location>
</feature>
<dbReference type="GO" id="GO:0005634">
    <property type="term" value="C:nucleus"/>
    <property type="evidence" value="ECO:0007669"/>
    <property type="project" value="UniProtKB-SubCell"/>
</dbReference>
<feature type="region of interest" description="Disordered" evidence="3">
    <location>
        <begin position="1147"/>
        <end position="1169"/>
    </location>
</feature>
<feature type="region of interest" description="Disordered" evidence="3">
    <location>
        <begin position="1220"/>
        <end position="1299"/>
    </location>
</feature>
<feature type="compositionally biased region" description="Polar residues" evidence="3">
    <location>
        <begin position="1399"/>
        <end position="1426"/>
    </location>
</feature>
<keyword evidence="2" id="KW-0539">Nucleus</keyword>
<feature type="compositionally biased region" description="Basic and acidic residues" evidence="3">
    <location>
        <begin position="1427"/>
        <end position="1437"/>
    </location>
</feature>
<evidence type="ECO:0000259" key="4">
    <source>
        <dbReference type="Pfam" id="PF13934"/>
    </source>
</evidence>
<feature type="region of interest" description="Disordered" evidence="3">
    <location>
        <begin position="1814"/>
        <end position="1902"/>
    </location>
</feature>
<feature type="compositionally biased region" description="Basic and acidic residues" evidence="3">
    <location>
        <begin position="1359"/>
        <end position="1371"/>
    </location>
</feature>
<feature type="compositionally biased region" description="Basic and acidic residues" evidence="3">
    <location>
        <begin position="2584"/>
        <end position="2593"/>
    </location>
</feature>
<sequence length="2593" mass="294014">MSLDVKKILNFPQGCIEYIPQFENETMSSKDLDILGGILHDTRHVWHAKGPTLEVRNTKTGSKVGAWVFGGILKDSNTTITCVEEIPRPNGRISLLAVGIDCTISGGIICIFDIFSSKVLRAIQVKEKLSYLHVIDPGIKELNLSGPLRNFDGILAAGLDGGDVIIVDVCRQICEESLHSISKRDELNPSQLVILTLRHMPKIEQYKEGCVRDGNHLAIHLNAVFNSTTEHFVLKGPKDDDRIHVNRAEVLTSALYYCSQLTSLLVGYNFGAFQLWDLTTLKLVYTSPICEEHIPITRFALLEPTDDPRAFCYIWVAFGNSELYQTGLPYAVMYSLCYESKEYQEGYGYVYQDFHYCSIRFQIQLGQLEENRTGTNAKGGYCLGFQPITKLSTSKESFAHSPAGDTLTLCLISWTVWFSKSEVETCCIVFDLNQWYKEQMPSASNWKDSTNYILRANITEMIQLSGHKVTNILKVLADDKSITQFMGVQRLEEHFYPTSLSFNLWVLREADVVLMHNQGLQRYLLSQIESAGPLCLIRPQDICQQAISVGLTPLFIDIHPNRALTTETQREIILNVALEHQLIGWLCKCASEWANGSFSSAGCSLDLIINWAYERADILKTNCDNYCVPLFDYSQIRLDNNANVLLNSCTRQINSLCVLYKHIVSKLWTFVGCLDLVQKHLRGLEMVSVYFEVLQWLVNVGLLPECHPSTYPRPDNSERISAPYFAKELTEYYNERRAQLRILTKETFGNTDSLLFIDNLIEKKCGGRNLLNLWYEDRGTGMYPPPSLQSLIRTYLVTGAGINYKHSLVIYLFLDLAMALDQTWYSSVVTHLIKFPAVFKVSPSVIKITQAFWQLDHGDFTTAMEQLLDPFVLGEDLQPWHHNIAMRSLLLHKQPNFALLYMQIRKPPITDEHDVLTAISLFIANNMLDEAFYFKKQHQNKNEEQLLTHLFNECRKNDALHLILYKCLNTDEEKAFFDYLKAIKNPTSDDLQIFYYLLRSRFIEAFDTHSNIRRRCPEKQGLIGQSMASKTDQIVKIFKTLLPDVNKNLVEYIRRERTNLWKEVKRPTPMSVFVHDTSEQVKYKSTLIHAALAKAKRTFPEIIAVDDCRDLKTEETPFLRTPTICRNGKRAFTPVITPKIIDMNDEDSASASKRMRISPRSEIKSPQSPIKRVDMPFTLTPIVKRKTSLQRDLSSSYDNLNLCTPQSILKVRHLVQKRDSVTDDTLQDEDKVSENHGGRLLQNKSLRLESRSSLPRTPKRQHVQFDEATQFTTSVSDESKLESSSVGNRSNLRSSMSSKDISSILSSSVHDELSDDVFYSPNNSGNSNIDEKADEEEIETVHTETDQRRASVDSEESVDEKKEQPEKETDILKGISTPEIKVTNASPRARRSYKRSVELTPTRSSPRLSKLQVTQEDPSVSESQTQRNKEIEEHTTSDELLSPRPTRSGSKLKGRKSLSRQVLENNTFSKIYPPSTKENIVSEERSYFKSERTSITEKSLVESKTTTVETNTSVVETEEKASPFKITSDTHKTHTSSSSVTKTQNLEKALDSDSSLDSDLSYRYEEQEPSMKLSDSLQEYIDFLMASGKKLRESEHFKKDKIELSQTQLTFDSDKEVITEDEEITSDGESEQLKQTENLSRSQLNFDKDNREITEDDDYSSDDDVVETRERMPEIRKFKDRSESPKSQLHSDKDNEESGEEVEVISSDDEIQKNIKRSEEITYQDLHPLNEGFYDDIEQKNTDIPESSDTILCVPKELYEEQSSGESECSDEQERTYNELEANIFGDTGFEDTVFRKSKRSGTFTDETTAVKEDEVVLISSDTENDKDSNSRGSYNSAYTKSTEKCSEDYTNSDASQSTDGNNINIHYEVQEDVNDEENNEKEDNRVTIEEQTDNDFDQIDENEDDQVNKGYFMIVEEVESNSPENLDECNTQNSFTEIVDTEEIEQVEIPINETSHIDPLSNIGNEEADNETKSVFEMNVYNENESSNPDPMLNTETSNILGHDSESDESINKEINEFLEELEKPDQIIVNETTKLLDNIAKENVLIEKSKENRDIEINPLTDEEDNNVTEEDPGEINEPSTEVFPQKSKSKVDQSTNTTFVTKGKTFSISEKKEENIDHFTNASKLVSGKSKHTSKKTKKSEKKTNVETDTAIALPNIFDDVDSEFAKIIGDDPLASTDTTEGEAFRTETVVVDIHALSTPGDRSQKTPSRRVTRRSSAAQSPSRDIDISTDVDHGKLLFVDIKNDDFSKLIDSTLSPQIHTTPARRTRRSLSALEANTSLLNTSSSDNVNIDCDNDQSLKIINDSALVALTLRRKRSASVDVKTFSKPRTTKRTKSVDSMGETINERKTKSIAHMPIISEEKPEAGKVKETRKSKSVVDSYTTARRLTRRQASMVKELTITTDAESIDDMPKLQIDLEPIDPIILLEKDHFEGKPDPEENIVYEQSSPSTSTVSVPRSRRRSRSNSVLSEASTPPSQNLPDTPQKRKTRSRTKSPAASVSGISTRSRKQSESDLLISEQPEESTPPKRGRSKKTDDTESTGRRTRSRAGSASSIKSDGSAKKKAARGRRIVSAKSELPEISEEKESVNKK</sequence>
<feature type="compositionally biased region" description="Polar residues" evidence="3">
    <location>
        <begin position="1849"/>
        <end position="1865"/>
    </location>
</feature>
<feature type="region of interest" description="Disordered" evidence="3">
    <location>
        <begin position="2057"/>
        <end position="2098"/>
    </location>
</feature>
<evidence type="ECO:0000259" key="5">
    <source>
        <dbReference type="Pfam" id="PF16687"/>
    </source>
</evidence>
<protein>
    <recommendedName>
        <fullName evidence="8">Protein ELYS</fullName>
    </recommendedName>
</protein>
<feature type="compositionally biased region" description="Polar residues" evidence="3">
    <location>
        <begin position="1831"/>
        <end position="1841"/>
    </location>
</feature>